<evidence type="ECO:0000313" key="3">
    <source>
        <dbReference type="Proteomes" id="UP000000844"/>
    </source>
</evidence>
<organism evidence="2 3">
    <name type="scientific">Stackebrandtia nassauensis (strain DSM 44728 / CIP 108903 / NRRL B-16338 / NBRC 102104 / LLR-40K-21)</name>
    <dbReference type="NCBI Taxonomy" id="446470"/>
    <lineage>
        <taxon>Bacteria</taxon>
        <taxon>Bacillati</taxon>
        <taxon>Actinomycetota</taxon>
        <taxon>Actinomycetes</taxon>
        <taxon>Glycomycetales</taxon>
        <taxon>Glycomycetaceae</taxon>
        <taxon>Stackebrandtia</taxon>
    </lineage>
</organism>
<feature type="domain" description="NmrA-like" evidence="1">
    <location>
        <begin position="2"/>
        <end position="240"/>
    </location>
</feature>
<keyword evidence="3" id="KW-1185">Reference proteome</keyword>
<gene>
    <name evidence="2" type="ordered locus">Snas_3920</name>
</gene>
<dbReference type="Pfam" id="PF05368">
    <property type="entry name" value="NmrA"/>
    <property type="match status" value="1"/>
</dbReference>
<dbReference type="CDD" id="cd05269">
    <property type="entry name" value="TMR_SDR_a"/>
    <property type="match status" value="1"/>
</dbReference>
<dbReference type="InterPro" id="IPR052718">
    <property type="entry name" value="NmrA-type_oxidoreductase"/>
</dbReference>
<protein>
    <submittedName>
        <fullName evidence="2">NmrA family protein</fullName>
    </submittedName>
</protein>
<dbReference type="KEGG" id="sna:Snas_3920"/>
<dbReference type="eggNOG" id="COG0702">
    <property type="taxonomic scope" value="Bacteria"/>
</dbReference>
<dbReference type="EMBL" id="CP001778">
    <property type="protein sequence ID" value="ADD43575.1"/>
    <property type="molecule type" value="Genomic_DNA"/>
</dbReference>
<dbReference type="Gene3D" id="3.40.50.720">
    <property type="entry name" value="NAD(P)-binding Rossmann-like Domain"/>
    <property type="match status" value="1"/>
</dbReference>
<dbReference type="STRING" id="446470.Snas_3920"/>
<dbReference type="Proteomes" id="UP000000844">
    <property type="component" value="Chromosome"/>
</dbReference>
<dbReference type="InterPro" id="IPR008030">
    <property type="entry name" value="NmrA-like"/>
</dbReference>
<proteinExistence type="predicted"/>
<dbReference type="HOGENOM" id="CLU_007383_10_4_11"/>
<evidence type="ECO:0000259" key="1">
    <source>
        <dbReference type="Pfam" id="PF05368"/>
    </source>
</evidence>
<dbReference type="PANTHER" id="PTHR47129:SF1">
    <property type="entry name" value="NMRA-LIKE DOMAIN-CONTAINING PROTEIN"/>
    <property type="match status" value="1"/>
</dbReference>
<dbReference type="Gene3D" id="3.90.25.10">
    <property type="entry name" value="UDP-galactose 4-epimerase, domain 1"/>
    <property type="match status" value="1"/>
</dbReference>
<accession>D3PZN8</accession>
<name>D3PZN8_STANL</name>
<dbReference type="SUPFAM" id="SSF51735">
    <property type="entry name" value="NAD(P)-binding Rossmann-fold domains"/>
    <property type="match status" value="1"/>
</dbReference>
<dbReference type="InterPro" id="IPR036291">
    <property type="entry name" value="NAD(P)-bd_dom_sf"/>
</dbReference>
<dbReference type="AlphaFoldDB" id="D3PZN8"/>
<evidence type="ECO:0000313" key="2">
    <source>
        <dbReference type="EMBL" id="ADD43575.1"/>
    </source>
</evidence>
<dbReference type="RefSeq" id="WP_013019146.1">
    <property type="nucleotide sequence ID" value="NC_013947.1"/>
</dbReference>
<sequence length="284" mass="29368">MIVVTGASGPLGRLAIEHLLARGVPAAELAAVVRDPAKAADLAAKGVQLRQADYDKPETLPAALAGADKLLLVSGNAIGQRVAQHTRVVEAAKTAGVGLIAYTSILRADSSGVGLAVEHLASENVVRDSGIPFVMLRNGWYLENYTEHLAPALEHGAWLGSAGTGRAAAAARTDYAEAAAVVLTTEGHSGKVYELAGDTSFDYSELAAEVAAQSGKTVVYRDLPSADHIAALTAAGVPQFMAELMADWDAGVARGDLEDDGKELHKLIGRDTTPLSEAVTAALK</sequence>
<reference evidence="2 3" key="1">
    <citation type="journal article" date="2009" name="Stand. Genomic Sci.">
        <title>Complete genome sequence of Stackebrandtia nassauensis type strain (LLR-40K-21).</title>
        <authorList>
            <person name="Munk C."/>
            <person name="Lapidus A."/>
            <person name="Copeland A."/>
            <person name="Jando M."/>
            <person name="Mayilraj S."/>
            <person name="Glavina Del Rio T."/>
            <person name="Nolan M."/>
            <person name="Chen F."/>
            <person name="Lucas S."/>
            <person name="Tice H."/>
            <person name="Cheng J.F."/>
            <person name="Han C."/>
            <person name="Detter J.C."/>
            <person name="Bruce D."/>
            <person name="Goodwin L."/>
            <person name="Chain P."/>
            <person name="Pitluck S."/>
            <person name="Goker M."/>
            <person name="Ovchinikova G."/>
            <person name="Pati A."/>
            <person name="Ivanova N."/>
            <person name="Mavromatis K."/>
            <person name="Chen A."/>
            <person name="Palaniappan K."/>
            <person name="Land M."/>
            <person name="Hauser L."/>
            <person name="Chang Y.J."/>
            <person name="Jeffries C.D."/>
            <person name="Bristow J."/>
            <person name="Eisen J.A."/>
            <person name="Markowitz V."/>
            <person name="Hugenholtz P."/>
            <person name="Kyrpides N.C."/>
            <person name="Klenk H.P."/>
        </authorList>
    </citation>
    <scope>NUCLEOTIDE SEQUENCE [LARGE SCALE GENOMIC DNA]</scope>
    <source>
        <strain evidence="3">DSM 44728 / CIP 108903 / NRRL B-16338 / NBRC 102104 / LLR-40K-21</strain>
    </source>
</reference>
<dbReference type="PANTHER" id="PTHR47129">
    <property type="entry name" value="QUINONE OXIDOREDUCTASE 2"/>
    <property type="match status" value="1"/>
</dbReference>
<dbReference type="OrthoDB" id="5510591at2"/>